<accession>A0A061RBW9</accession>
<name>A0A061RBW9_9CHLO</name>
<dbReference type="InterPro" id="IPR013785">
    <property type="entry name" value="Aldolase_TIM"/>
</dbReference>
<evidence type="ECO:0000259" key="7">
    <source>
        <dbReference type="PROSITE" id="PS50991"/>
    </source>
</evidence>
<gene>
    <name evidence="8" type="primary">HMGCL</name>
    <name evidence="8" type="ORF">TSPGSL018_6288</name>
</gene>
<dbReference type="PANTHER" id="PTHR42738">
    <property type="entry name" value="HYDROXYMETHYLGLUTARYL-COA LYASE"/>
    <property type="match status" value="1"/>
</dbReference>
<dbReference type="Pfam" id="PF00682">
    <property type="entry name" value="HMGL-like"/>
    <property type="match status" value="1"/>
</dbReference>
<dbReference type="NCBIfam" id="NF004283">
    <property type="entry name" value="PRK05692.1"/>
    <property type="match status" value="1"/>
</dbReference>
<dbReference type="GO" id="GO:0004419">
    <property type="term" value="F:hydroxymethylglutaryl-CoA lyase activity"/>
    <property type="evidence" value="ECO:0007669"/>
    <property type="project" value="UniProtKB-EC"/>
</dbReference>
<dbReference type="GO" id="GO:0006552">
    <property type="term" value="P:L-leucine catabolic process"/>
    <property type="evidence" value="ECO:0007669"/>
    <property type="project" value="TreeGrafter"/>
</dbReference>
<evidence type="ECO:0000256" key="6">
    <source>
        <dbReference type="ARBA" id="ARBA00049877"/>
    </source>
</evidence>
<dbReference type="PROSITE" id="PS50991">
    <property type="entry name" value="PYR_CT"/>
    <property type="match status" value="1"/>
</dbReference>
<dbReference type="SUPFAM" id="SSF51569">
    <property type="entry name" value="Aldolase"/>
    <property type="match status" value="1"/>
</dbReference>
<feature type="domain" description="Pyruvate carboxyltransferase" evidence="7">
    <location>
        <begin position="59"/>
        <end position="326"/>
    </location>
</feature>
<dbReference type="GO" id="GO:0046872">
    <property type="term" value="F:metal ion binding"/>
    <property type="evidence" value="ECO:0007669"/>
    <property type="project" value="UniProtKB-KW"/>
</dbReference>
<evidence type="ECO:0000256" key="4">
    <source>
        <dbReference type="ARBA" id="ARBA00022723"/>
    </source>
</evidence>
<dbReference type="GO" id="GO:0046951">
    <property type="term" value="P:ketone body biosynthetic process"/>
    <property type="evidence" value="ECO:0007669"/>
    <property type="project" value="TreeGrafter"/>
</dbReference>
<keyword evidence="5 8" id="KW-0456">Lyase</keyword>
<comment type="similarity">
    <text evidence="2">Belongs to the HMG-CoA lyase family.</text>
</comment>
<evidence type="ECO:0000256" key="1">
    <source>
        <dbReference type="ARBA" id="ARBA00005143"/>
    </source>
</evidence>
<dbReference type="PANTHER" id="PTHR42738:SF7">
    <property type="entry name" value="HYDROXYMETHYLGLUTARYL-COA LYASE"/>
    <property type="match status" value="1"/>
</dbReference>
<keyword evidence="4" id="KW-0479">Metal-binding</keyword>
<sequence length="349" mass="36687">MISHSTLLSKVSALLRCGTPELHQFARALCQRNLSSLPVESQSALDSRSGFLWTLPKTVSIYEVGPRDGLQNEEQQVPVEVKVGLIQKLLESGLKTIEATSFVSPKWVPQLADAAEVLARIPRPEGVRFPVLTPNMKGYSNAVKAGAREVAVFGAASEAFSQKNTNCSIKESLERFRPILQAAESDGVAVRGYVSCAVGCPYQGAVSPAAAAAVAGELYDMGCYEVSMADTTGVGTPATVVAMIEEAKKVVPTERLAAHMHDTYGQALANILAAMQCGVAVIDSSVAGLGGCPYARGATGNVATEDVVYMLEGLGIRHGVSMGALLEASDYISQALGRESASRAARALL</sequence>
<dbReference type="Gene3D" id="3.20.20.70">
    <property type="entry name" value="Aldolase class I"/>
    <property type="match status" value="1"/>
</dbReference>
<dbReference type="EMBL" id="GBEZ01016809">
    <property type="protein sequence ID" value="JAC69473.1"/>
    <property type="molecule type" value="Transcribed_RNA"/>
</dbReference>
<evidence type="ECO:0000313" key="8">
    <source>
        <dbReference type="EMBL" id="JAC69473.1"/>
    </source>
</evidence>
<dbReference type="InterPro" id="IPR000138">
    <property type="entry name" value="HMG_CoA_lyase_AS"/>
</dbReference>
<evidence type="ECO:0000256" key="5">
    <source>
        <dbReference type="ARBA" id="ARBA00023239"/>
    </source>
</evidence>
<feature type="non-terminal residue" evidence="8">
    <location>
        <position position="349"/>
    </location>
</feature>
<evidence type="ECO:0000256" key="3">
    <source>
        <dbReference type="ARBA" id="ARBA00012910"/>
    </source>
</evidence>
<protein>
    <recommendedName>
        <fullName evidence="3">hydroxymethylglutaryl-CoA lyase</fullName>
        <ecNumber evidence="3">4.1.3.4</ecNumber>
    </recommendedName>
</protein>
<dbReference type="EC" id="4.1.3.4" evidence="3"/>
<comment type="pathway">
    <text evidence="1">Metabolic intermediate metabolism; (S)-3-hydroxy-3-methylglutaryl-CoA degradation; acetoacetate from (S)-3-hydroxy-3-methylglutaryl-CoA: step 1/1.</text>
</comment>
<organism evidence="8">
    <name type="scientific">Tetraselmis sp. GSL018</name>
    <dbReference type="NCBI Taxonomy" id="582737"/>
    <lineage>
        <taxon>Eukaryota</taxon>
        <taxon>Viridiplantae</taxon>
        <taxon>Chlorophyta</taxon>
        <taxon>core chlorophytes</taxon>
        <taxon>Chlorodendrophyceae</taxon>
        <taxon>Chlorodendrales</taxon>
        <taxon>Chlorodendraceae</taxon>
        <taxon>Tetraselmis</taxon>
    </lineage>
</organism>
<dbReference type="CDD" id="cd07938">
    <property type="entry name" value="DRE_TIM_HMGL"/>
    <property type="match status" value="1"/>
</dbReference>
<dbReference type="FunFam" id="3.20.20.70:FF:000201">
    <property type="entry name" value="Hydroxymethylglutaryl-CoA lyase"/>
    <property type="match status" value="1"/>
</dbReference>
<dbReference type="PROSITE" id="PS01062">
    <property type="entry name" value="HMG_COA_LYASE"/>
    <property type="match status" value="1"/>
</dbReference>
<dbReference type="InterPro" id="IPR000891">
    <property type="entry name" value="PYR_CT"/>
</dbReference>
<dbReference type="InterPro" id="IPR043594">
    <property type="entry name" value="HMGL"/>
</dbReference>
<dbReference type="UniPathway" id="UPA00896">
    <property type="reaction ID" value="UER00863"/>
</dbReference>
<evidence type="ECO:0000256" key="2">
    <source>
        <dbReference type="ARBA" id="ARBA00009405"/>
    </source>
</evidence>
<reference evidence="8" key="1">
    <citation type="submission" date="2014-05" db="EMBL/GenBank/DDBJ databases">
        <title>The transcriptome of the halophilic microalga Tetraselmis sp. GSL018 isolated from the Great Salt Lake, Utah.</title>
        <authorList>
            <person name="Jinkerson R.E."/>
            <person name="D'Adamo S."/>
            <person name="Posewitz M.C."/>
        </authorList>
    </citation>
    <scope>NUCLEOTIDE SEQUENCE</scope>
    <source>
        <strain evidence="8">GSL018</strain>
    </source>
</reference>
<comment type="catalytic activity">
    <reaction evidence="6">
        <text>(3S)-3-hydroxy-3-methylglutaryl-CoA = acetoacetate + acetyl-CoA</text>
        <dbReference type="Rhea" id="RHEA:24404"/>
        <dbReference type="ChEBI" id="CHEBI:13705"/>
        <dbReference type="ChEBI" id="CHEBI:43074"/>
        <dbReference type="ChEBI" id="CHEBI:57288"/>
        <dbReference type="EC" id="4.1.3.4"/>
    </reaction>
</comment>
<proteinExistence type="inferred from homology"/>
<dbReference type="AlphaFoldDB" id="A0A061RBW9"/>